<comment type="subcellular location">
    <subcellularLocation>
        <location evidence="1">Cell envelope</location>
    </subcellularLocation>
</comment>
<keyword evidence="3" id="KW-0813">Transport</keyword>
<dbReference type="SUPFAM" id="SSF53850">
    <property type="entry name" value="Periplasmic binding protein-like II"/>
    <property type="match status" value="1"/>
</dbReference>
<protein>
    <recommendedName>
        <fullName evidence="6">Solute-binding protein family 5 domain-containing protein</fullName>
    </recommendedName>
</protein>
<evidence type="ECO:0000256" key="2">
    <source>
        <dbReference type="ARBA" id="ARBA00005695"/>
    </source>
</evidence>
<dbReference type="InterPro" id="IPR039424">
    <property type="entry name" value="SBP_5"/>
</dbReference>
<organism evidence="7 8">
    <name type="scientific">Actinocatenispora rupis</name>
    <dbReference type="NCBI Taxonomy" id="519421"/>
    <lineage>
        <taxon>Bacteria</taxon>
        <taxon>Bacillati</taxon>
        <taxon>Actinomycetota</taxon>
        <taxon>Actinomycetes</taxon>
        <taxon>Micromonosporales</taxon>
        <taxon>Micromonosporaceae</taxon>
        <taxon>Actinocatenispora</taxon>
    </lineage>
</organism>
<dbReference type="PROSITE" id="PS51257">
    <property type="entry name" value="PROKAR_LIPOPROTEIN"/>
    <property type="match status" value="1"/>
</dbReference>
<evidence type="ECO:0000256" key="5">
    <source>
        <dbReference type="SAM" id="SignalP"/>
    </source>
</evidence>
<dbReference type="GO" id="GO:0043190">
    <property type="term" value="C:ATP-binding cassette (ABC) transporter complex"/>
    <property type="evidence" value="ECO:0007669"/>
    <property type="project" value="InterPro"/>
</dbReference>
<dbReference type="Proteomes" id="UP000612808">
    <property type="component" value="Unassembled WGS sequence"/>
</dbReference>
<dbReference type="Gene3D" id="3.10.105.10">
    <property type="entry name" value="Dipeptide-binding Protein, Domain 3"/>
    <property type="match status" value="1"/>
</dbReference>
<evidence type="ECO:0000313" key="7">
    <source>
        <dbReference type="EMBL" id="GID13717.1"/>
    </source>
</evidence>
<comment type="similarity">
    <text evidence="2">Belongs to the bacterial solute-binding protein 5 family.</text>
</comment>
<dbReference type="Pfam" id="PF00496">
    <property type="entry name" value="SBP_bac_5"/>
    <property type="match status" value="1"/>
</dbReference>
<dbReference type="Gene3D" id="3.40.190.10">
    <property type="entry name" value="Periplasmic binding protein-like II"/>
    <property type="match status" value="1"/>
</dbReference>
<evidence type="ECO:0000256" key="4">
    <source>
        <dbReference type="ARBA" id="ARBA00022729"/>
    </source>
</evidence>
<keyword evidence="8" id="KW-1185">Reference proteome</keyword>
<dbReference type="InterPro" id="IPR000914">
    <property type="entry name" value="SBP_5_dom"/>
</dbReference>
<comment type="caution">
    <text evidence="7">The sequence shown here is derived from an EMBL/GenBank/DDBJ whole genome shotgun (WGS) entry which is preliminary data.</text>
</comment>
<evidence type="ECO:0000256" key="1">
    <source>
        <dbReference type="ARBA" id="ARBA00004196"/>
    </source>
</evidence>
<reference evidence="7" key="1">
    <citation type="submission" date="2021-01" db="EMBL/GenBank/DDBJ databases">
        <title>Whole genome shotgun sequence of Actinocatenispora rupis NBRC 107355.</title>
        <authorList>
            <person name="Komaki H."/>
            <person name="Tamura T."/>
        </authorList>
    </citation>
    <scope>NUCLEOTIDE SEQUENCE</scope>
    <source>
        <strain evidence="7">NBRC 107355</strain>
    </source>
</reference>
<dbReference type="EMBL" id="BOMB01000026">
    <property type="protein sequence ID" value="GID13717.1"/>
    <property type="molecule type" value="Genomic_DNA"/>
</dbReference>
<dbReference type="GO" id="GO:0030313">
    <property type="term" value="C:cell envelope"/>
    <property type="evidence" value="ECO:0007669"/>
    <property type="project" value="UniProtKB-SubCell"/>
</dbReference>
<dbReference type="PANTHER" id="PTHR30290">
    <property type="entry name" value="PERIPLASMIC BINDING COMPONENT OF ABC TRANSPORTER"/>
    <property type="match status" value="1"/>
</dbReference>
<evidence type="ECO:0000256" key="3">
    <source>
        <dbReference type="ARBA" id="ARBA00022448"/>
    </source>
</evidence>
<keyword evidence="4 5" id="KW-0732">Signal</keyword>
<evidence type="ECO:0000313" key="8">
    <source>
        <dbReference type="Proteomes" id="UP000612808"/>
    </source>
</evidence>
<dbReference type="GO" id="GO:1904680">
    <property type="term" value="F:peptide transmembrane transporter activity"/>
    <property type="evidence" value="ECO:0007669"/>
    <property type="project" value="TreeGrafter"/>
</dbReference>
<accession>A0A8J3NE60</accession>
<name>A0A8J3NE60_9ACTN</name>
<gene>
    <name evidence="7" type="ORF">Aru02nite_46060</name>
</gene>
<dbReference type="RefSeq" id="WP_203660999.1">
    <property type="nucleotide sequence ID" value="NZ_BAAAZM010000020.1"/>
</dbReference>
<dbReference type="GO" id="GO:0042597">
    <property type="term" value="C:periplasmic space"/>
    <property type="evidence" value="ECO:0007669"/>
    <property type="project" value="UniProtKB-ARBA"/>
</dbReference>
<feature type="domain" description="Solute-binding protein family 5" evidence="6">
    <location>
        <begin position="81"/>
        <end position="490"/>
    </location>
</feature>
<dbReference type="AlphaFoldDB" id="A0A8J3NE60"/>
<proteinExistence type="inferred from homology"/>
<feature type="chain" id="PRO_5038984556" description="Solute-binding protein family 5 domain-containing protein" evidence="5">
    <location>
        <begin position="21"/>
        <end position="604"/>
    </location>
</feature>
<dbReference type="GO" id="GO:0015833">
    <property type="term" value="P:peptide transport"/>
    <property type="evidence" value="ECO:0007669"/>
    <property type="project" value="TreeGrafter"/>
</dbReference>
<dbReference type="PANTHER" id="PTHR30290:SF10">
    <property type="entry name" value="PERIPLASMIC OLIGOPEPTIDE-BINDING PROTEIN-RELATED"/>
    <property type="match status" value="1"/>
</dbReference>
<feature type="signal peptide" evidence="5">
    <location>
        <begin position="1"/>
        <end position="20"/>
    </location>
</feature>
<evidence type="ECO:0000259" key="6">
    <source>
        <dbReference type="Pfam" id="PF00496"/>
    </source>
</evidence>
<sequence length="604" mass="64462">MRKPVVAVLTAAGTLATVLAAAGCTDSSSADGGVFTTIDGNHPINVNAPINPYNQASNTFVGYNTMQLGWAKNSKTDPNAFYPGLAKSWTETPDHLKLTVKLQPKAKWSDGKDVTAEDVKTSAAMSFTQGGGAFAVSPGAAGGLGDIKVVDSKTIEFDQAAGSANNSFLRNILSMNVIPKSVYGPQMPADIWDTIKTATDPKAAKADQTKAQNTITSLGKKLVDFGPKKDVSAGPFVLQRVNPGEAVLKKNTYFFDADKIGPKQVVLKNYSGNEQIWNYLIAGQLDAAPYTSTPTNVVKKIVGHKGNGTVKGFSPVAASLAFNQSYKPLDNVHVRRALAYLIDRKLTTKIGEAESGTASQTTTGLVGDAANAWLGADGVNKLNPYAHDTAKAEKELKTAGLTKSGKTWMYKGKPFTLNIQAPTGFSDWIAGSKSISSQLTDFGIASSVKTSADYATYLSEIAEGKYQVGFWLTALGPSTYNAYARLYGPSNGWTQFGAQVKHSAAGKDGNWMGGTETANVPGLGTVNPGDLTNQLSQADEAKQKELVGKLARYSNDQLPAIQIWDYVNVQFTNTTRFTNFPKDDSDVLRLSPGVWMQLGYIKKK</sequence>